<dbReference type="InterPro" id="IPR000299">
    <property type="entry name" value="FERM_domain"/>
</dbReference>
<dbReference type="InterPro" id="IPR029071">
    <property type="entry name" value="Ubiquitin-like_domsf"/>
</dbReference>
<dbReference type="Gene3D" id="3.10.20.90">
    <property type="entry name" value="Phosphatidylinositol 3-kinase Catalytic Subunit, Chain A, domain 1"/>
    <property type="match status" value="1"/>
</dbReference>
<reference evidence="2 3" key="1">
    <citation type="journal article" date="2011" name="Science">
        <title>The ecoresponsive genome of Daphnia pulex.</title>
        <authorList>
            <person name="Colbourne J.K."/>
            <person name="Pfrender M.E."/>
            <person name="Gilbert D."/>
            <person name="Thomas W.K."/>
            <person name="Tucker A."/>
            <person name="Oakley T.H."/>
            <person name="Tokishita S."/>
            <person name="Aerts A."/>
            <person name="Arnold G.J."/>
            <person name="Basu M.K."/>
            <person name="Bauer D.J."/>
            <person name="Caceres C.E."/>
            <person name="Carmel L."/>
            <person name="Casola C."/>
            <person name="Choi J.H."/>
            <person name="Detter J.C."/>
            <person name="Dong Q."/>
            <person name="Dusheyko S."/>
            <person name="Eads B.D."/>
            <person name="Frohlich T."/>
            <person name="Geiler-Samerotte K.A."/>
            <person name="Gerlach D."/>
            <person name="Hatcher P."/>
            <person name="Jogdeo S."/>
            <person name="Krijgsveld J."/>
            <person name="Kriventseva E.V."/>
            <person name="Kultz D."/>
            <person name="Laforsch C."/>
            <person name="Lindquist E."/>
            <person name="Lopez J."/>
            <person name="Manak J.R."/>
            <person name="Muller J."/>
            <person name="Pangilinan J."/>
            <person name="Patwardhan R.P."/>
            <person name="Pitluck S."/>
            <person name="Pritham E.J."/>
            <person name="Rechtsteiner A."/>
            <person name="Rho M."/>
            <person name="Rogozin I.B."/>
            <person name="Sakarya O."/>
            <person name="Salamov A."/>
            <person name="Schaack S."/>
            <person name="Shapiro H."/>
            <person name="Shiga Y."/>
            <person name="Skalitzky C."/>
            <person name="Smith Z."/>
            <person name="Souvorov A."/>
            <person name="Sung W."/>
            <person name="Tang Z."/>
            <person name="Tsuchiya D."/>
            <person name="Tu H."/>
            <person name="Vos H."/>
            <person name="Wang M."/>
            <person name="Wolf Y.I."/>
            <person name="Yamagata H."/>
            <person name="Yamada T."/>
            <person name="Ye Y."/>
            <person name="Shaw J.R."/>
            <person name="Andrews J."/>
            <person name="Crease T.J."/>
            <person name="Tang H."/>
            <person name="Lucas S.M."/>
            <person name="Robertson H.M."/>
            <person name="Bork P."/>
            <person name="Koonin E.V."/>
            <person name="Zdobnov E.M."/>
            <person name="Grigoriev I.V."/>
            <person name="Lynch M."/>
            <person name="Boore J.L."/>
        </authorList>
    </citation>
    <scope>NUCLEOTIDE SEQUENCE [LARGE SCALE GENOMIC DNA]</scope>
</reference>
<dbReference type="eggNOG" id="KOG0792">
    <property type="taxonomic scope" value="Eukaryota"/>
</dbReference>
<dbReference type="InterPro" id="IPR018979">
    <property type="entry name" value="FERM_N"/>
</dbReference>
<dbReference type="OrthoDB" id="10012364at2759"/>
<keyword evidence="3" id="KW-1185">Reference proteome</keyword>
<proteinExistence type="predicted"/>
<dbReference type="PANTHER" id="PTHR45706:SF1">
    <property type="entry name" value="PEZ, ISOFORM A"/>
    <property type="match status" value="1"/>
</dbReference>
<protein>
    <recommendedName>
        <fullName evidence="1">FERM domain-containing protein</fullName>
    </recommendedName>
</protein>
<dbReference type="AlphaFoldDB" id="E9H567"/>
<evidence type="ECO:0000313" key="3">
    <source>
        <dbReference type="Proteomes" id="UP000000305"/>
    </source>
</evidence>
<dbReference type="Pfam" id="PF09379">
    <property type="entry name" value="FERM_N"/>
    <property type="match status" value="1"/>
</dbReference>
<dbReference type="OMA" id="AQSEHEC"/>
<dbReference type="InParanoid" id="E9H567"/>
<dbReference type="Proteomes" id="UP000000305">
    <property type="component" value="Unassembled WGS sequence"/>
</dbReference>
<dbReference type="HOGENOM" id="CLU_121008_0_0_1"/>
<name>E9H567_DAPPU</name>
<dbReference type="PROSITE" id="PS50057">
    <property type="entry name" value="FERM_3"/>
    <property type="match status" value="1"/>
</dbReference>
<evidence type="ECO:0000313" key="2">
    <source>
        <dbReference type="EMBL" id="EFX73130.1"/>
    </source>
</evidence>
<dbReference type="SUPFAM" id="SSF54236">
    <property type="entry name" value="Ubiquitin-like"/>
    <property type="match status" value="1"/>
</dbReference>
<feature type="domain" description="FERM" evidence="1">
    <location>
        <begin position="21"/>
        <end position="105"/>
    </location>
</feature>
<gene>
    <name evidence="2" type="ORF">DAPPUDRAFT_58267</name>
</gene>
<dbReference type="KEGG" id="dpx:DAPPUDRAFT_58267"/>
<sequence>MSFKLRLKKSKQYNVLTKTVFVICVEILDNSIVKCTLSSDSIGYDCLDNVCLTSGAQSEHECFGLRYNSQKSYLMFIFRWVELDRPLKKKLDKHSQEAYLYLGIM</sequence>
<evidence type="ECO:0000259" key="1">
    <source>
        <dbReference type="PROSITE" id="PS50057"/>
    </source>
</evidence>
<dbReference type="PANTHER" id="PTHR45706">
    <property type="entry name" value="TYROSINE-PROTEIN PHOSPHATASE"/>
    <property type="match status" value="1"/>
</dbReference>
<dbReference type="EMBL" id="GL732593">
    <property type="protein sequence ID" value="EFX73130.1"/>
    <property type="molecule type" value="Genomic_DNA"/>
</dbReference>
<accession>E9H567</accession>
<organism evidence="2 3">
    <name type="scientific">Daphnia pulex</name>
    <name type="common">Water flea</name>
    <dbReference type="NCBI Taxonomy" id="6669"/>
    <lineage>
        <taxon>Eukaryota</taxon>
        <taxon>Metazoa</taxon>
        <taxon>Ecdysozoa</taxon>
        <taxon>Arthropoda</taxon>
        <taxon>Crustacea</taxon>
        <taxon>Branchiopoda</taxon>
        <taxon>Diplostraca</taxon>
        <taxon>Cladocera</taxon>
        <taxon>Anomopoda</taxon>
        <taxon>Daphniidae</taxon>
        <taxon>Daphnia</taxon>
    </lineage>
</organism>
<dbReference type="STRING" id="6669.E9H567"/>